<feature type="domain" description="Ferrous iron transporter FeoA-like" evidence="2">
    <location>
        <begin position="4"/>
        <end position="74"/>
    </location>
</feature>
<keyword evidence="4" id="KW-1185">Reference proteome</keyword>
<dbReference type="Gene3D" id="2.30.30.90">
    <property type="match status" value="1"/>
</dbReference>
<dbReference type="PANTHER" id="PTHR43151">
    <property type="entry name" value="FEOA FAMILY PROTEIN"/>
    <property type="match status" value="1"/>
</dbReference>
<comment type="caution">
    <text evidence="3">The sequence shown here is derived from an EMBL/GenBank/DDBJ whole genome shotgun (WGS) entry which is preliminary data.</text>
</comment>
<sequence length="75" mass="8233">MPAMPLIFVNRGEKARVEQINGGDTFSKKMMEMGFYKGMEIEIISNDNGPLIIGLDGSRIALGRGMAQRIMVQAS</sequence>
<dbReference type="EMBL" id="JAPQES010000001">
    <property type="protein sequence ID" value="MCY6369613.1"/>
    <property type="molecule type" value="Genomic_DNA"/>
</dbReference>
<evidence type="ECO:0000313" key="4">
    <source>
        <dbReference type="Proteomes" id="UP001079657"/>
    </source>
</evidence>
<gene>
    <name evidence="3" type="ORF">OXH55_02985</name>
</gene>
<dbReference type="InterPro" id="IPR038157">
    <property type="entry name" value="FeoA_core_dom"/>
</dbReference>
<dbReference type="SUPFAM" id="SSF50037">
    <property type="entry name" value="C-terminal domain of transcriptional repressors"/>
    <property type="match status" value="1"/>
</dbReference>
<dbReference type="SMART" id="SM00899">
    <property type="entry name" value="FeoA"/>
    <property type="match status" value="1"/>
</dbReference>
<dbReference type="RefSeq" id="WP_268047988.1">
    <property type="nucleotide sequence ID" value="NZ_JAPQES010000001.1"/>
</dbReference>
<evidence type="ECO:0000259" key="2">
    <source>
        <dbReference type="SMART" id="SM00899"/>
    </source>
</evidence>
<evidence type="ECO:0000313" key="3">
    <source>
        <dbReference type="EMBL" id="MCY6369613.1"/>
    </source>
</evidence>
<evidence type="ECO:0000256" key="1">
    <source>
        <dbReference type="ARBA" id="ARBA00023004"/>
    </source>
</evidence>
<accession>A0ABT4CMD9</accession>
<proteinExistence type="predicted"/>
<reference evidence="3" key="1">
    <citation type="submission" date="2022-12" db="EMBL/GenBank/DDBJ databases">
        <authorList>
            <person name="Wang J."/>
        </authorList>
    </citation>
    <scope>NUCLEOTIDE SEQUENCE</scope>
    <source>
        <strain evidence="3">HY-42-06</strain>
    </source>
</reference>
<keyword evidence="1" id="KW-0408">Iron</keyword>
<organism evidence="3 4">
    <name type="scientific">Clostridium ganghwense</name>
    <dbReference type="NCBI Taxonomy" id="312089"/>
    <lineage>
        <taxon>Bacteria</taxon>
        <taxon>Bacillati</taxon>
        <taxon>Bacillota</taxon>
        <taxon>Clostridia</taxon>
        <taxon>Eubacteriales</taxon>
        <taxon>Clostridiaceae</taxon>
        <taxon>Clostridium</taxon>
    </lineage>
</organism>
<dbReference type="InterPro" id="IPR008988">
    <property type="entry name" value="Transcriptional_repressor_C"/>
</dbReference>
<name>A0ABT4CMD9_9CLOT</name>
<dbReference type="Proteomes" id="UP001079657">
    <property type="component" value="Unassembled WGS sequence"/>
</dbReference>
<dbReference type="InterPro" id="IPR007167">
    <property type="entry name" value="Fe-transptr_FeoA-like"/>
</dbReference>
<dbReference type="Pfam" id="PF04023">
    <property type="entry name" value="FeoA"/>
    <property type="match status" value="1"/>
</dbReference>
<dbReference type="InterPro" id="IPR053184">
    <property type="entry name" value="FeoA-like"/>
</dbReference>
<dbReference type="PANTHER" id="PTHR43151:SF1">
    <property type="entry name" value="SSR2333 PROTEIN"/>
    <property type="match status" value="1"/>
</dbReference>
<protein>
    <submittedName>
        <fullName evidence="3">FeoA family protein</fullName>
    </submittedName>
</protein>